<dbReference type="InterPro" id="IPR009057">
    <property type="entry name" value="Homeodomain-like_sf"/>
</dbReference>
<dbReference type="KEGG" id="pzh:CX676_00695"/>
<dbReference type="InterPro" id="IPR001647">
    <property type="entry name" value="HTH_TetR"/>
</dbReference>
<proteinExistence type="predicted"/>
<dbReference type="PANTHER" id="PTHR47506:SF7">
    <property type="entry name" value="TRANSCRIPTIONAL REGULATORY PROTEIN"/>
    <property type="match status" value="1"/>
</dbReference>
<reference evidence="7 8" key="1">
    <citation type="journal article" date="2013" name="Antonie Van Leeuwenhoek">
        <title>Paracoccus zhejiangensis sp. nov., isolated from activated sludge in wastewater-treatment system.</title>
        <authorList>
            <person name="Wu Z.G."/>
            <person name="Zhang D.F."/>
            <person name="Liu Y.L."/>
            <person name="Wang F."/>
            <person name="Jiang X."/>
            <person name="Li C."/>
            <person name="Li S.P."/>
            <person name="Hong Q."/>
            <person name="Li W.J."/>
        </authorList>
    </citation>
    <scope>NUCLEOTIDE SEQUENCE [LARGE SCALE GENOMIC DNA]</scope>
    <source>
        <strain evidence="7 8">J6</strain>
    </source>
</reference>
<evidence type="ECO:0000256" key="3">
    <source>
        <dbReference type="ARBA" id="ARBA00023163"/>
    </source>
</evidence>
<feature type="compositionally biased region" description="Low complexity" evidence="5">
    <location>
        <begin position="191"/>
        <end position="204"/>
    </location>
</feature>
<dbReference type="SUPFAM" id="SSF48498">
    <property type="entry name" value="Tetracyclin repressor-like, C-terminal domain"/>
    <property type="match status" value="1"/>
</dbReference>
<dbReference type="Pfam" id="PF00440">
    <property type="entry name" value="TetR_N"/>
    <property type="match status" value="1"/>
</dbReference>
<dbReference type="PROSITE" id="PS50977">
    <property type="entry name" value="HTH_TETR_2"/>
    <property type="match status" value="1"/>
</dbReference>
<evidence type="ECO:0000313" key="7">
    <source>
        <dbReference type="EMBL" id="AUH62864.1"/>
    </source>
</evidence>
<evidence type="ECO:0000313" key="8">
    <source>
        <dbReference type="Proteomes" id="UP000234530"/>
    </source>
</evidence>
<dbReference type="OrthoDB" id="3218408at2"/>
<dbReference type="SUPFAM" id="SSF46689">
    <property type="entry name" value="Homeodomain-like"/>
    <property type="match status" value="1"/>
</dbReference>
<keyword evidence="3" id="KW-0804">Transcription</keyword>
<evidence type="ECO:0000256" key="1">
    <source>
        <dbReference type="ARBA" id="ARBA00023015"/>
    </source>
</evidence>
<keyword evidence="1" id="KW-0805">Transcription regulation</keyword>
<evidence type="ECO:0000256" key="4">
    <source>
        <dbReference type="PROSITE-ProRule" id="PRU00335"/>
    </source>
</evidence>
<dbReference type="GO" id="GO:0003677">
    <property type="term" value="F:DNA binding"/>
    <property type="evidence" value="ECO:0007669"/>
    <property type="project" value="UniProtKB-UniRule"/>
</dbReference>
<accession>A0A2H5EUA3</accession>
<dbReference type="PANTHER" id="PTHR47506">
    <property type="entry name" value="TRANSCRIPTIONAL REGULATORY PROTEIN"/>
    <property type="match status" value="1"/>
</dbReference>
<keyword evidence="8" id="KW-1185">Reference proteome</keyword>
<dbReference type="Proteomes" id="UP000234530">
    <property type="component" value="Chromosome"/>
</dbReference>
<feature type="domain" description="HTH tetR-type" evidence="6">
    <location>
        <begin position="9"/>
        <end position="69"/>
    </location>
</feature>
<dbReference type="InterPro" id="IPR036271">
    <property type="entry name" value="Tet_transcr_reg_TetR-rel_C_sf"/>
</dbReference>
<name>A0A2H5EUA3_9RHOB</name>
<organism evidence="7 8">
    <name type="scientific">Paracoccus zhejiangensis</name>
    <dbReference type="NCBI Taxonomy" id="1077935"/>
    <lineage>
        <taxon>Bacteria</taxon>
        <taxon>Pseudomonadati</taxon>
        <taxon>Pseudomonadota</taxon>
        <taxon>Alphaproteobacteria</taxon>
        <taxon>Rhodobacterales</taxon>
        <taxon>Paracoccaceae</taxon>
        <taxon>Paracoccus</taxon>
    </lineage>
</organism>
<evidence type="ECO:0000259" key="6">
    <source>
        <dbReference type="PROSITE" id="PS50977"/>
    </source>
</evidence>
<evidence type="ECO:0000256" key="2">
    <source>
        <dbReference type="ARBA" id="ARBA00023125"/>
    </source>
</evidence>
<feature type="compositionally biased region" description="Polar residues" evidence="5">
    <location>
        <begin position="215"/>
        <end position="227"/>
    </location>
</feature>
<keyword evidence="2 4" id="KW-0238">DNA-binding</keyword>
<dbReference type="AlphaFoldDB" id="A0A2H5EUA3"/>
<dbReference type="PRINTS" id="PR00455">
    <property type="entry name" value="HTHTETR"/>
</dbReference>
<feature type="region of interest" description="Disordered" evidence="5">
    <location>
        <begin position="190"/>
        <end position="227"/>
    </location>
</feature>
<evidence type="ECO:0000256" key="5">
    <source>
        <dbReference type="SAM" id="MobiDB-lite"/>
    </source>
</evidence>
<protein>
    <submittedName>
        <fullName evidence="7">TetR family transcriptional regulator</fullName>
    </submittedName>
</protein>
<dbReference type="EMBL" id="CP025430">
    <property type="protein sequence ID" value="AUH62864.1"/>
    <property type="molecule type" value="Genomic_DNA"/>
</dbReference>
<dbReference type="Gene3D" id="1.10.10.60">
    <property type="entry name" value="Homeodomain-like"/>
    <property type="match status" value="1"/>
</dbReference>
<dbReference type="RefSeq" id="WP_101750908.1">
    <property type="nucleotide sequence ID" value="NZ_CP025430.1"/>
</dbReference>
<dbReference type="Gene3D" id="1.10.357.10">
    <property type="entry name" value="Tetracycline Repressor, domain 2"/>
    <property type="match status" value="1"/>
</dbReference>
<gene>
    <name evidence="7" type="ORF">CX676_00695</name>
</gene>
<feature type="DNA-binding region" description="H-T-H motif" evidence="4">
    <location>
        <begin position="32"/>
        <end position="51"/>
    </location>
</feature>
<sequence length="227" mass="23887">MRVSRVQAEENRQTVINVASRLFREHGFDGIGLKDLMKGAGLTQGGFYKQFASKNDLAAQASRRAMANAFERFSGAGAANPDDPLGAAVGLYLSTAHREERMEGCPVALLGSDAARQNADVKASFEAGIKNYLALLGHWVGEAKGTEPGEKAMAMLSSMVGAMVLSRAVNDEELSKGFLEAATKNVLSLSAGAGPKGAAPMPTATSAETRDPVENQPSETSSPQEKQ</sequence>